<evidence type="ECO:0000259" key="3">
    <source>
        <dbReference type="Pfam" id="PF01757"/>
    </source>
</evidence>
<evidence type="ECO:0000256" key="1">
    <source>
        <dbReference type="SAM" id="MobiDB-lite"/>
    </source>
</evidence>
<keyword evidence="4" id="KW-0808">Transferase</keyword>
<feature type="domain" description="Acyltransferase 3" evidence="3">
    <location>
        <begin position="18"/>
        <end position="336"/>
    </location>
</feature>
<feature type="transmembrane region" description="Helical" evidence="2">
    <location>
        <begin position="65"/>
        <end position="84"/>
    </location>
</feature>
<dbReference type="PANTHER" id="PTHR23028">
    <property type="entry name" value="ACETYLTRANSFERASE"/>
    <property type="match status" value="1"/>
</dbReference>
<feature type="transmembrane region" description="Helical" evidence="2">
    <location>
        <begin position="266"/>
        <end position="285"/>
    </location>
</feature>
<feature type="transmembrane region" description="Helical" evidence="2">
    <location>
        <begin position="322"/>
        <end position="343"/>
    </location>
</feature>
<accession>A0A8J3C919</accession>
<dbReference type="InterPro" id="IPR050879">
    <property type="entry name" value="Acyltransferase_3"/>
</dbReference>
<comment type="caution">
    <text evidence="4">The sequence shown here is derived from an EMBL/GenBank/DDBJ whole genome shotgun (WGS) entry which is preliminary data.</text>
</comment>
<feature type="transmembrane region" description="Helical" evidence="2">
    <location>
        <begin position="139"/>
        <end position="167"/>
    </location>
</feature>
<dbReference type="GO" id="GO:0009103">
    <property type="term" value="P:lipopolysaccharide biosynthetic process"/>
    <property type="evidence" value="ECO:0007669"/>
    <property type="project" value="TreeGrafter"/>
</dbReference>
<feature type="transmembrane region" description="Helical" evidence="2">
    <location>
        <begin position="203"/>
        <end position="227"/>
    </location>
</feature>
<feature type="transmembrane region" description="Helical" evidence="2">
    <location>
        <begin position="179"/>
        <end position="197"/>
    </location>
</feature>
<evidence type="ECO:0000256" key="2">
    <source>
        <dbReference type="SAM" id="Phobius"/>
    </source>
</evidence>
<keyword evidence="2" id="KW-1133">Transmembrane helix</keyword>
<dbReference type="InterPro" id="IPR002656">
    <property type="entry name" value="Acyl_transf_3_dom"/>
</dbReference>
<evidence type="ECO:0000313" key="5">
    <source>
        <dbReference type="Proteomes" id="UP000637578"/>
    </source>
</evidence>
<dbReference type="Pfam" id="PF01757">
    <property type="entry name" value="Acyl_transf_3"/>
    <property type="match status" value="1"/>
</dbReference>
<dbReference type="AlphaFoldDB" id="A0A8J3C919"/>
<dbReference type="GO" id="GO:0016020">
    <property type="term" value="C:membrane"/>
    <property type="evidence" value="ECO:0007669"/>
    <property type="project" value="TreeGrafter"/>
</dbReference>
<feature type="transmembrane region" description="Helical" evidence="2">
    <location>
        <begin position="96"/>
        <end position="119"/>
    </location>
</feature>
<feature type="region of interest" description="Disordered" evidence="1">
    <location>
        <begin position="354"/>
        <end position="373"/>
    </location>
</feature>
<dbReference type="GO" id="GO:0016747">
    <property type="term" value="F:acyltransferase activity, transferring groups other than amino-acyl groups"/>
    <property type="evidence" value="ECO:0007669"/>
    <property type="project" value="InterPro"/>
</dbReference>
<name>A0A8J3C919_9PSEU</name>
<dbReference type="Proteomes" id="UP000637578">
    <property type="component" value="Unassembled WGS sequence"/>
</dbReference>
<dbReference type="EMBL" id="BMMK01000013">
    <property type="protein sequence ID" value="GGM57598.1"/>
    <property type="molecule type" value="Genomic_DNA"/>
</dbReference>
<feature type="transmembrane region" description="Helical" evidence="2">
    <location>
        <begin position="297"/>
        <end position="316"/>
    </location>
</feature>
<sequence length="373" mass="41145">MMAGATGRERSYVPGVPLLRMIGAVAVVYTHLAYWYQARGYEWSLAMVLNTSIVESLHLIDHFEAFGLSLFLVISGLVITQAASKEAPGQFGTRRAVRLLPALWVALLLALLLVNTGLLNPGSGRGPASFGDLLGNMTLIEFFLSPHVILIGPTWTLVVQISFYTFVALMIPVLRRWPWIVPAVGATLSSVVLSLVWDLEGSTHLWIGVIAAYMPMLFIGQVIMLAWTGRVPGWAAALLGSIHFLLFVRADMIGRYVAIGDARPRTLFIAVLLVLVLLNASGRIARHRATSIFAARTYCLYLLHQMALYPVLDWAFPTLGEIPALLLAFATTAVVTEAMYRFIEAPVSRHYRRWEKNRRKPATPRPTAAPVPS</sequence>
<gene>
    <name evidence="4" type="ORF">GCM10012275_30920</name>
</gene>
<dbReference type="RefSeq" id="WP_229686409.1">
    <property type="nucleotide sequence ID" value="NZ_BMMK01000013.1"/>
</dbReference>
<dbReference type="PANTHER" id="PTHR23028:SF53">
    <property type="entry name" value="ACYL_TRANSF_3 DOMAIN-CONTAINING PROTEIN"/>
    <property type="match status" value="1"/>
</dbReference>
<evidence type="ECO:0000313" key="4">
    <source>
        <dbReference type="EMBL" id="GGM57598.1"/>
    </source>
</evidence>
<feature type="transmembrane region" description="Helical" evidence="2">
    <location>
        <begin position="12"/>
        <end position="36"/>
    </location>
</feature>
<keyword evidence="4" id="KW-0012">Acyltransferase</keyword>
<proteinExistence type="predicted"/>
<keyword evidence="5" id="KW-1185">Reference proteome</keyword>
<organism evidence="4 5">
    <name type="scientific">Longimycelium tulufanense</name>
    <dbReference type="NCBI Taxonomy" id="907463"/>
    <lineage>
        <taxon>Bacteria</taxon>
        <taxon>Bacillati</taxon>
        <taxon>Actinomycetota</taxon>
        <taxon>Actinomycetes</taxon>
        <taxon>Pseudonocardiales</taxon>
        <taxon>Pseudonocardiaceae</taxon>
        <taxon>Longimycelium</taxon>
    </lineage>
</organism>
<protein>
    <submittedName>
        <fullName evidence="4">Acyltransferase</fullName>
    </submittedName>
</protein>
<keyword evidence="2" id="KW-0472">Membrane</keyword>
<feature type="compositionally biased region" description="Pro residues" evidence="1">
    <location>
        <begin position="363"/>
        <end position="373"/>
    </location>
</feature>
<reference evidence="4" key="1">
    <citation type="journal article" date="2014" name="Int. J. Syst. Evol. Microbiol.">
        <title>Complete genome sequence of Corynebacterium casei LMG S-19264T (=DSM 44701T), isolated from a smear-ripened cheese.</title>
        <authorList>
            <consortium name="US DOE Joint Genome Institute (JGI-PGF)"/>
            <person name="Walter F."/>
            <person name="Albersmeier A."/>
            <person name="Kalinowski J."/>
            <person name="Ruckert C."/>
        </authorList>
    </citation>
    <scope>NUCLEOTIDE SEQUENCE</scope>
    <source>
        <strain evidence="4">CGMCC 4.5737</strain>
    </source>
</reference>
<feature type="transmembrane region" description="Helical" evidence="2">
    <location>
        <begin position="234"/>
        <end position="254"/>
    </location>
</feature>
<keyword evidence="2" id="KW-0812">Transmembrane</keyword>
<reference evidence="4" key="2">
    <citation type="submission" date="2020-09" db="EMBL/GenBank/DDBJ databases">
        <authorList>
            <person name="Sun Q."/>
            <person name="Zhou Y."/>
        </authorList>
    </citation>
    <scope>NUCLEOTIDE SEQUENCE</scope>
    <source>
        <strain evidence="4">CGMCC 4.5737</strain>
    </source>
</reference>